<dbReference type="Proteomes" id="UP000886523">
    <property type="component" value="Unassembled WGS sequence"/>
</dbReference>
<evidence type="ECO:0000313" key="2">
    <source>
        <dbReference type="EMBL" id="KAF9504327.1"/>
    </source>
</evidence>
<evidence type="ECO:0000256" key="1">
    <source>
        <dbReference type="SAM" id="MobiDB-lite"/>
    </source>
</evidence>
<organism evidence="2 3">
    <name type="scientific">Hydnum rufescens UP504</name>
    <dbReference type="NCBI Taxonomy" id="1448309"/>
    <lineage>
        <taxon>Eukaryota</taxon>
        <taxon>Fungi</taxon>
        <taxon>Dikarya</taxon>
        <taxon>Basidiomycota</taxon>
        <taxon>Agaricomycotina</taxon>
        <taxon>Agaricomycetes</taxon>
        <taxon>Cantharellales</taxon>
        <taxon>Hydnaceae</taxon>
        <taxon>Hydnum</taxon>
    </lineage>
</organism>
<dbReference type="AlphaFoldDB" id="A0A9P6AEE2"/>
<feature type="region of interest" description="Disordered" evidence="1">
    <location>
        <begin position="118"/>
        <end position="140"/>
    </location>
</feature>
<comment type="caution">
    <text evidence="2">The sequence shown here is derived from an EMBL/GenBank/DDBJ whole genome shotgun (WGS) entry which is preliminary data.</text>
</comment>
<reference evidence="2" key="1">
    <citation type="journal article" date="2020" name="Nat. Commun.">
        <title>Large-scale genome sequencing of mycorrhizal fungi provides insights into the early evolution of symbiotic traits.</title>
        <authorList>
            <person name="Miyauchi S."/>
            <person name="Kiss E."/>
            <person name="Kuo A."/>
            <person name="Drula E."/>
            <person name="Kohler A."/>
            <person name="Sanchez-Garcia M."/>
            <person name="Morin E."/>
            <person name="Andreopoulos B."/>
            <person name="Barry K.W."/>
            <person name="Bonito G."/>
            <person name="Buee M."/>
            <person name="Carver A."/>
            <person name="Chen C."/>
            <person name="Cichocki N."/>
            <person name="Clum A."/>
            <person name="Culley D."/>
            <person name="Crous P.W."/>
            <person name="Fauchery L."/>
            <person name="Girlanda M."/>
            <person name="Hayes R.D."/>
            <person name="Keri Z."/>
            <person name="LaButti K."/>
            <person name="Lipzen A."/>
            <person name="Lombard V."/>
            <person name="Magnuson J."/>
            <person name="Maillard F."/>
            <person name="Murat C."/>
            <person name="Nolan M."/>
            <person name="Ohm R.A."/>
            <person name="Pangilinan J."/>
            <person name="Pereira M.F."/>
            <person name="Perotto S."/>
            <person name="Peter M."/>
            <person name="Pfister S."/>
            <person name="Riley R."/>
            <person name="Sitrit Y."/>
            <person name="Stielow J.B."/>
            <person name="Szollosi G."/>
            <person name="Zifcakova L."/>
            <person name="Stursova M."/>
            <person name="Spatafora J.W."/>
            <person name="Tedersoo L."/>
            <person name="Vaario L.M."/>
            <person name="Yamada A."/>
            <person name="Yan M."/>
            <person name="Wang P."/>
            <person name="Xu J."/>
            <person name="Bruns T."/>
            <person name="Baldrian P."/>
            <person name="Vilgalys R."/>
            <person name="Dunand C."/>
            <person name="Henrissat B."/>
            <person name="Grigoriev I.V."/>
            <person name="Hibbett D."/>
            <person name="Nagy L.G."/>
            <person name="Martin F.M."/>
        </authorList>
    </citation>
    <scope>NUCLEOTIDE SEQUENCE</scope>
    <source>
        <strain evidence="2">UP504</strain>
    </source>
</reference>
<accession>A0A9P6AEE2</accession>
<gene>
    <name evidence="2" type="ORF">BS47DRAFT_1368868</name>
</gene>
<protein>
    <submittedName>
        <fullName evidence="2">Uncharacterized protein</fullName>
    </submittedName>
</protein>
<sequence>MAMRYMAARYTNMTQQWANDVTAPKPMAARQTRAWNHTPALAGVWFYISHTKRAAKAALFVSTALMNEYRQRTCLSTPKQQGTHTNCHAYELAYVRTSIWMSWHAQSQYPTPAGVGYKTLDQNLHEPPLNPPHDTLGTKT</sequence>
<name>A0A9P6AEE2_9AGAM</name>
<evidence type="ECO:0000313" key="3">
    <source>
        <dbReference type="Proteomes" id="UP000886523"/>
    </source>
</evidence>
<proteinExistence type="predicted"/>
<keyword evidence="3" id="KW-1185">Reference proteome</keyword>
<dbReference type="EMBL" id="MU129237">
    <property type="protein sequence ID" value="KAF9504327.1"/>
    <property type="molecule type" value="Genomic_DNA"/>
</dbReference>